<dbReference type="EMBL" id="JACSQY010000005">
    <property type="protein sequence ID" value="MBD7908272.1"/>
    <property type="molecule type" value="Genomic_DNA"/>
</dbReference>
<name>A0ABR8PJD9_9BACL</name>
<organism evidence="1 2">
    <name type="scientific">Sporosarcina gallistercoris</name>
    <dbReference type="NCBI Taxonomy" id="2762245"/>
    <lineage>
        <taxon>Bacteria</taxon>
        <taxon>Bacillati</taxon>
        <taxon>Bacillota</taxon>
        <taxon>Bacilli</taxon>
        <taxon>Bacillales</taxon>
        <taxon>Caryophanaceae</taxon>
        <taxon>Sporosarcina</taxon>
    </lineage>
</organism>
<evidence type="ECO:0008006" key="3">
    <source>
        <dbReference type="Google" id="ProtNLM"/>
    </source>
</evidence>
<comment type="caution">
    <text evidence="1">The sequence shown here is derived from an EMBL/GenBank/DDBJ whole genome shotgun (WGS) entry which is preliminary data.</text>
</comment>
<accession>A0ABR8PJD9</accession>
<dbReference type="RefSeq" id="WP_191689424.1">
    <property type="nucleotide sequence ID" value="NZ_JACSQY010000005.1"/>
</dbReference>
<keyword evidence="2" id="KW-1185">Reference proteome</keyword>
<dbReference type="Proteomes" id="UP000659496">
    <property type="component" value="Unassembled WGS sequence"/>
</dbReference>
<sequence>MTPTYRACKSLVDRAAYSSKEDMQFKLDIFLLNDRLSQTEYDELTGQLGAA</sequence>
<protein>
    <recommendedName>
        <fullName evidence="3">XkdX family protein</fullName>
    </recommendedName>
</protein>
<evidence type="ECO:0000313" key="1">
    <source>
        <dbReference type="EMBL" id="MBD7908272.1"/>
    </source>
</evidence>
<gene>
    <name evidence="1" type="ORF">H9659_08015</name>
</gene>
<reference evidence="1 2" key="1">
    <citation type="submission" date="2020-08" db="EMBL/GenBank/DDBJ databases">
        <title>A Genomic Blueprint of the Chicken Gut Microbiome.</title>
        <authorList>
            <person name="Gilroy R."/>
            <person name="Ravi A."/>
            <person name="Getino M."/>
            <person name="Pursley I."/>
            <person name="Horton D.L."/>
            <person name="Alikhan N.-F."/>
            <person name="Baker D."/>
            <person name="Gharbi K."/>
            <person name="Hall N."/>
            <person name="Watson M."/>
            <person name="Adriaenssens E.M."/>
            <person name="Foster-Nyarko E."/>
            <person name="Jarju S."/>
            <person name="Secka A."/>
            <person name="Antonio M."/>
            <person name="Oren A."/>
            <person name="Chaudhuri R."/>
            <person name="La Ragione R.M."/>
            <person name="Hildebrand F."/>
            <person name="Pallen M.J."/>
        </authorList>
    </citation>
    <scope>NUCLEOTIDE SEQUENCE [LARGE SCALE GENOMIC DNA]</scope>
    <source>
        <strain evidence="1 2">Sa3CUA8</strain>
    </source>
</reference>
<proteinExistence type="predicted"/>
<evidence type="ECO:0000313" key="2">
    <source>
        <dbReference type="Proteomes" id="UP000659496"/>
    </source>
</evidence>